<feature type="signal peptide" evidence="1">
    <location>
        <begin position="1"/>
        <end position="28"/>
    </location>
</feature>
<dbReference type="PROSITE" id="PS51257">
    <property type="entry name" value="PROKAR_LIPOPROTEIN"/>
    <property type="match status" value="1"/>
</dbReference>
<evidence type="ECO:0000313" key="2">
    <source>
        <dbReference type="EMBL" id="MDO7842558.1"/>
    </source>
</evidence>
<reference evidence="2" key="1">
    <citation type="submission" date="2023-07" db="EMBL/GenBank/DDBJ databases">
        <authorList>
            <person name="Kim M.K."/>
        </authorList>
    </citation>
    <scope>NUCLEOTIDE SEQUENCE</scope>
    <source>
        <strain evidence="2">CA1-15</strain>
    </source>
</reference>
<organism evidence="2 3">
    <name type="scientific">Sphingomonas immobilis</name>
    <dbReference type="NCBI Taxonomy" id="3063997"/>
    <lineage>
        <taxon>Bacteria</taxon>
        <taxon>Pseudomonadati</taxon>
        <taxon>Pseudomonadota</taxon>
        <taxon>Alphaproteobacteria</taxon>
        <taxon>Sphingomonadales</taxon>
        <taxon>Sphingomonadaceae</taxon>
        <taxon>Sphingomonas</taxon>
    </lineage>
</organism>
<name>A0ABT8ZYA3_9SPHN</name>
<dbReference type="PANTHER" id="PTHR10151:SF120">
    <property type="entry name" value="BIS(5'-ADENOSYL)-TRIPHOSPHATASE"/>
    <property type="match status" value="1"/>
</dbReference>
<dbReference type="Pfam" id="PF01663">
    <property type="entry name" value="Phosphodiest"/>
    <property type="match status" value="1"/>
</dbReference>
<dbReference type="InterPro" id="IPR017850">
    <property type="entry name" value="Alkaline_phosphatase_core_sf"/>
</dbReference>
<dbReference type="CDD" id="cd16018">
    <property type="entry name" value="Enpp"/>
    <property type="match status" value="1"/>
</dbReference>
<keyword evidence="3" id="KW-1185">Reference proteome</keyword>
<dbReference type="PANTHER" id="PTHR10151">
    <property type="entry name" value="ECTONUCLEOTIDE PYROPHOSPHATASE/PHOSPHODIESTERASE"/>
    <property type="match status" value="1"/>
</dbReference>
<proteinExistence type="predicted"/>
<dbReference type="Gene3D" id="3.40.720.10">
    <property type="entry name" value="Alkaline Phosphatase, subunit A"/>
    <property type="match status" value="1"/>
</dbReference>
<evidence type="ECO:0000256" key="1">
    <source>
        <dbReference type="SAM" id="SignalP"/>
    </source>
</evidence>
<dbReference type="EMBL" id="JAUQSZ010000005">
    <property type="protein sequence ID" value="MDO7842558.1"/>
    <property type="molecule type" value="Genomic_DNA"/>
</dbReference>
<accession>A0ABT8ZYA3</accession>
<dbReference type="SUPFAM" id="SSF53649">
    <property type="entry name" value="Alkaline phosphatase-like"/>
    <property type="match status" value="1"/>
</dbReference>
<feature type="chain" id="PRO_5046313507" evidence="1">
    <location>
        <begin position="29"/>
        <end position="420"/>
    </location>
</feature>
<dbReference type="Gene3D" id="3.30.1360.180">
    <property type="match status" value="1"/>
</dbReference>
<dbReference type="InterPro" id="IPR002591">
    <property type="entry name" value="Phosphodiest/P_Trfase"/>
</dbReference>
<evidence type="ECO:0000313" key="3">
    <source>
        <dbReference type="Proteomes" id="UP001176468"/>
    </source>
</evidence>
<gene>
    <name evidence="2" type="ORF">Q5H94_09485</name>
</gene>
<comment type="caution">
    <text evidence="2">The sequence shown here is derived from an EMBL/GenBank/DDBJ whole genome shotgun (WGS) entry which is preliminary data.</text>
</comment>
<keyword evidence="1" id="KW-0732">Signal</keyword>
<dbReference type="Proteomes" id="UP001176468">
    <property type="component" value="Unassembled WGS sequence"/>
</dbReference>
<sequence>MKVVKGASMRWFSKFAVAAACAFLQACATPPAVAPLTPSAVTEARQPVTILISIDAFRPDYLAHGNTPNLDALAAGGVQATMRPSYPTLTFPNHTTLVTGLRPDHHGIVANTFRDPARPGEKFYNKDLSALDPFWWAQEEPLWITAEKAGIRSGTMFWPGEEAAHGNVRPSDWARFDPNFTSAQRVLTLEDWMRRPAALRPKFMTLYFDDVDKTGHKQGPMAPETIAAVRHIDALIGGLRDTLSGLGQPVNFVIVSDHGMRDVEPDKAVLLQKILPSESYDLVFYGPLAAIAPKPGHEEAVARALTAPNPLMTCWRKADVPAAFAYGRSPRVAPIICQGIRGGDVLPGAPTNKGEHGYDIDDPEMTALFLVNGPAFRRDARIPVKFDNVDLYPMLARLVGVAPLPNDGNAATLAPLLAAR</sequence>
<protein>
    <submittedName>
        <fullName evidence="2">Ectonucleotide pyrophosphatase/phosphodiesterase</fullName>
    </submittedName>
</protein>